<evidence type="ECO:0000259" key="6">
    <source>
        <dbReference type="PROSITE" id="PS51194"/>
    </source>
</evidence>
<gene>
    <name evidence="7" type="ordered locus">Dde_0781</name>
</gene>
<dbReference type="Pfam" id="PF00271">
    <property type="entry name" value="Helicase_C"/>
    <property type="match status" value="1"/>
</dbReference>
<dbReference type="PROSITE" id="PS51192">
    <property type="entry name" value="HELICASE_ATP_BIND_1"/>
    <property type="match status" value="1"/>
</dbReference>
<proteinExistence type="predicted"/>
<dbReference type="HOGENOM" id="CLU_025497_0_0_7"/>
<dbReference type="eggNOG" id="COG1204">
    <property type="taxonomic scope" value="Bacteria"/>
</dbReference>
<evidence type="ECO:0000256" key="3">
    <source>
        <dbReference type="ARBA" id="ARBA00022806"/>
    </source>
</evidence>
<keyword evidence="8" id="KW-1185">Reference proteome</keyword>
<evidence type="ECO:0000256" key="1">
    <source>
        <dbReference type="ARBA" id="ARBA00022741"/>
    </source>
</evidence>
<dbReference type="AlphaFoldDB" id="Q314R4"/>
<dbReference type="EMBL" id="CP000112">
    <property type="protein sequence ID" value="ABB37582.1"/>
    <property type="molecule type" value="Genomic_DNA"/>
</dbReference>
<dbReference type="SUPFAM" id="SSF52540">
    <property type="entry name" value="P-loop containing nucleoside triphosphate hydrolases"/>
    <property type="match status" value="1"/>
</dbReference>
<dbReference type="GO" id="GO:0003676">
    <property type="term" value="F:nucleic acid binding"/>
    <property type="evidence" value="ECO:0007669"/>
    <property type="project" value="InterPro"/>
</dbReference>
<keyword evidence="2" id="KW-0378">Hydrolase</keyword>
<dbReference type="GO" id="GO:0004386">
    <property type="term" value="F:helicase activity"/>
    <property type="evidence" value="ECO:0007669"/>
    <property type="project" value="UniProtKB-KW"/>
</dbReference>
<dbReference type="PANTHER" id="PTHR47961:SF6">
    <property type="entry name" value="DNA-DIRECTED DNA POLYMERASE"/>
    <property type="match status" value="1"/>
</dbReference>
<evidence type="ECO:0000313" key="7">
    <source>
        <dbReference type="EMBL" id="ABB37582.1"/>
    </source>
</evidence>
<evidence type="ECO:0000259" key="5">
    <source>
        <dbReference type="PROSITE" id="PS51192"/>
    </source>
</evidence>
<keyword evidence="1" id="KW-0547">Nucleotide-binding</keyword>
<evidence type="ECO:0000256" key="2">
    <source>
        <dbReference type="ARBA" id="ARBA00022801"/>
    </source>
</evidence>
<reference evidence="7 8" key="1">
    <citation type="journal article" date="2011" name="J. Bacteriol.">
        <title>Complete genome sequence and updated annotation of Desulfovibrio alaskensis G20.</title>
        <authorList>
            <person name="Hauser L.J."/>
            <person name="Land M.L."/>
            <person name="Brown S.D."/>
            <person name="Larimer F."/>
            <person name="Keller K.L."/>
            <person name="Rapp-Giles B.J."/>
            <person name="Price M.N."/>
            <person name="Lin M."/>
            <person name="Bruce D.C."/>
            <person name="Detter J.C."/>
            <person name="Tapia R."/>
            <person name="Han C.S."/>
            <person name="Goodwin L.A."/>
            <person name="Cheng J.F."/>
            <person name="Pitluck S."/>
            <person name="Copeland A."/>
            <person name="Lucas S."/>
            <person name="Nolan M."/>
            <person name="Lapidus A.L."/>
            <person name="Palumbo A.V."/>
            <person name="Wall J.D."/>
        </authorList>
    </citation>
    <scope>NUCLEOTIDE SEQUENCE [LARGE SCALE GENOMIC DNA]</scope>
    <source>
        <strain evidence="8">ATCC BAA 1058 / DSM 17464 / G20</strain>
    </source>
</reference>
<dbReference type="PROSITE" id="PS51194">
    <property type="entry name" value="HELICASE_CTER"/>
    <property type="match status" value="1"/>
</dbReference>
<dbReference type="InterPro" id="IPR001650">
    <property type="entry name" value="Helicase_C-like"/>
</dbReference>
<dbReference type="GO" id="GO:0005524">
    <property type="term" value="F:ATP binding"/>
    <property type="evidence" value="ECO:0007669"/>
    <property type="project" value="UniProtKB-KW"/>
</dbReference>
<feature type="domain" description="Helicase C-terminal" evidence="6">
    <location>
        <begin position="282"/>
        <end position="465"/>
    </location>
</feature>
<dbReference type="Pfam" id="PF00270">
    <property type="entry name" value="DEAD"/>
    <property type="match status" value="1"/>
</dbReference>
<dbReference type="GO" id="GO:0016787">
    <property type="term" value="F:hydrolase activity"/>
    <property type="evidence" value="ECO:0007669"/>
    <property type="project" value="UniProtKB-KW"/>
</dbReference>
<dbReference type="SMART" id="SM00490">
    <property type="entry name" value="HELICc"/>
    <property type="match status" value="1"/>
</dbReference>
<dbReference type="InterPro" id="IPR027417">
    <property type="entry name" value="P-loop_NTPase"/>
</dbReference>
<keyword evidence="4" id="KW-0067">ATP-binding</keyword>
<dbReference type="Proteomes" id="UP000002710">
    <property type="component" value="Chromosome"/>
</dbReference>
<dbReference type="InterPro" id="IPR050474">
    <property type="entry name" value="Hel308_SKI2-like"/>
</dbReference>
<keyword evidence="3 7" id="KW-0347">Helicase</keyword>
<feature type="domain" description="Helicase ATP-binding" evidence="5">
    <location>
        <begin position="108"/>
        <end position="262"/>
    </location>
</feature>
<protein>
    <submittedName>
        <fullName evidence="7">Helicase domain-containing protein</fullName>
    </submittedName>
</protein>
<dbReference type="Gene3D" id="3.40.50.300">
    <property type="entry name" value="P-loop containing nucleotide triphosphate hydrolases"/>
    <property type="match status" value="2"/>
</dbReference>
<evidence type="ECO:0000256" key="4">
    <source>
        <dbReference type="ARBA" id="ARBA00022840"/>
    </source>
</evidence>
<name>Q314R4_OLEA2</name>
<dbReference type="STRING" id="207559.Dde_0781"/>
<accession>Q314R4</accession>
<dbReference type="RefSeq" id="WP_011366847.1">
    <property type="nucleotide sequence ID" value="NC_007519.1"/>
</dbReference>
<sequence>MTKKELRVILGDPERIAADPFLVLKEIACFVNDPALEDEGRDLVLRALEHKGAFGDCFGILNDLTRQVGLFPYLDEERLSLPDSIAYEYHKPLNGDDFVFHREQAYIYRRLLSGESVVLSAPTSFGKSRIIDEIVRLNKFRNIAVVVPTIALIDETRRRLIKFSDQYKVVTQVSQVPAERNLFILTAERVNAFEELPQIDFFVIDEFYKLDITSSDETRPVNLNQAFYRLYKNGGQFFLLGPSIEQVSDQMEEQFSCYFYRTPFSTVASDQYYVGGGDREAQLVEICRELNEPTLIFCSSPNKVNEIAELLEGQLSARDVPRELASCNDWISEHYHPDWIYGKALLKGIGIHHGRLPRSLGQYVVRKFNELKLNFLICTSTLIEGVNTKAKNVIVYDNQIAQKKIDFFTFNNIKGRSGRMFEHFVGRVFLFDPPPEEQLPLVEIPLVTQGDNVPDSLLIQMDSNDLTPRSKERLSEFVRSAILPMDILKQNAGIEPQDQIGLASAILSEKKYHLLSWNSLPSWEELEYACDLIWRFFVKRGGSGAYSGRQLAFKVNSLSEKLSIKDRVANELNAGKYSAKTPNEAVEKVLSFDRNWASYEFPRFLMALSHIQEYILQHEGYQPGDYSYYATQVESFFDNSLLVSLDEFGIPPILGKKVIRGMEDVDIDTAITRLKGATIRASALHEFEREVLVDSIEAM</sequence>
<dbReference type="InterPro" id="IPR014001">
    <property type="entry name" value="Helicase_ATP-bd"/>
</dbReference>
<dbReference type="KEGG" id="dde:Dde_0781"/>
<dbReference type="InterPro" id="IPR011545">
    <property type="entry name" value="DEAD/DEAH_box_helicase_dom"/>
</dbReference>
<organism evidence="7 8">
    <name type="scientific">Oleidesulfovibrio alaskensis (strain ATCC BAA-1058 / DSM 17464 / G20)</name>
    <name type="common">Desulfovibrio alaskensis</name>
    <dbReference type="NCBI Taxonomy" id="207559"/>
    <lineage>
        <taxon>Bacteria</taxon>
        <taxon>Pseudomonadati</taxon>
        <taxon>Thermodesulfobacteriota</taxon>
        <taxon>Desulfovibrionia</taxon>
        <taxon>Desulfovibrionales</taxon>
        <taxon>Desulfovibrionaceae</taxon>
        <taxon>Oleidesulfovibrio</taxon>
    </lineage>
</organism>
<dbReference type="PANTHER" id="PTHR47961">
    <property type="entry name" value="DNA POLYMERASE THETA, PUTATIVE (AFU_ORTHOLOGUE AFUA_1G05260)-RELATED"/>
    <property type="match status" value="1"/>
</dbReference>
<evidence type="ECO:0000313" key="8">
    <source>
        <dbReference type="Proteomes" id="UP000002710"/>
    </source>
</evidence>